<name>A0A0F9QNV9_9ZZZZ</name>
<comment type="caution">
    <text evidence="2">The sequence shown here is derived from an EMBL/GenBank/DDBJ whole genome shotgun (WGS) entry which is preliminary data.</text>
</comment>
<accession>A0A0F9QNV9</accession>
<dbReference type="EMBL" id="LAZR01001361">
    <property type="protein sequence ID" value="KKN45865.1"/>
    <property type="molecule type" value="Genomic_DNA"/>
</dbReference>
<proteinExistence type="predicted"/>
<reference evidence="2" key="1">
    <citation type="journal article" date="2015" name="Nature">
        <title>Complex archaea that bridge the gap between prokaryotes and eukaryotes.</title>
        <authorList>
            <person name="Spang A."/>
            <person name="Saw J.H."/>
            <person name="Jorgensen S.L."/>
            <person name="Zaremba-Niedzwiedzka K."/>
            <person name="Martijn J."/>
            <person name="Lind A.E."/>
            <person name="van Eijk R."/>
            <person name="Schleper C."/>
            <person name="Guy L."/>
            <person name="Ettema T.J."/>
        </authorList>
    </citation>
    <scope>NUCLEOTIDE SEQUENCE</scope>
</reference>
<gene>
    <name evidence="2" type="ORF">LCGC14_0678600</name>
</gene>
<dbReference type="AlphaFoldDB" id="A0A0F9QNV9"/>
<dbReference type="Pfam" id="PF22262">
    <property type="entry name" value="DUF6950"/>
    <property type="match status" value="1"/>
</dbReference>
<protein>
    <recommendedName>
        <fullName evidence="1">DUF6950 domain-containing protein</fullName>
    </recommendedName>
</protein>
<organism evidence="2">
    <name type="scientific">marine sediment metagenome</name>
    <dbReference type="NCBI Taxonomy" id="412755"/>
    <lineage>
        <taxon>unclassified sequences</taxon>
        <taxon>metagenomes</taxon>
        <taxon>ecological metagenomes</taxon>
    </lineage>
</organism>
<dbReference type="InterPro" id="IPR053802">
    <property type="entry name" value="DUF6950"/>
</dbReference>
<feature type="domain" description="DUF6950" evidence="1">
    <location>
        <begin position="4"/>
        <end position="136"/>
    </location>
</feature>
<evidence type="ECO:0000313" key="2">
    <source>
        <dbReference type="EMBL" id="KKN45865.1"/>
    </source>
</evidence>
<evidence type="ECO:0000259" key="1">
    <source>
        <dbReference type="Pfam" id="PF22262"/>
    </source>
</evidence>
<sequence length="137" mass="15628">MTRNFDSLLSKEIEKARFKKYKLGEHDCALFAINVIKEIYGIDYGERIKGFYSSKIGYLKLWKEIGGSSLQEITEIIIGEKGREMRKVGRGNLVLYKNDMKGEHLGICIGDKVAIVSVADELIFIDILECECCWRIG</sequence>